<dbReference type="EMBL" id="BK016237">
    <property type="protein sequence ID" value="DAG04013.1"/>
    <property type="molecule type" value="Genomic_DNA"/>
</dbReference>
<dbReference type="GO" id="GO:0016787">
    <property type="term" value="F:hydrolase activity"/>
    <property type="evidence" value="ECO:0007669"/>
    <property type="project" value="UniProtKB-KW"/>
</dbReference>
<evidence type="ECO:0000313" key="3">
    <source>
        <dbReference type="EMBL" id="DAG04013.1"/>
    </source>
</evidence>
<dbReference type="GO" id="GO:0003677">
    <property type="term" value="F:DNA binding"/>
    <property type="evidence" value="ECO:0007669"/>
    <property type="project" value="InterPro"/>
</dbReference>
<proteinExistence type="predicted"/>
<dbReference type="GO" id="GO:0031297">
    <property type="term" value="P:replication fork processing"/>
    <property type="evidence" value="ECO:0007669"/>
    <property type="project" value="TreeGrafter"/>
</dbReference>
<dbReference type="InterPro" id="IPR000330">
    <property type="entry name" value="SNF2_N"/>
</dbReference>
<name>A0A8S5VBC1_9CAUD</name>
<accession>A0A8S5VBC1</accession>
<evidence type="ECO:0000259" key="2">
    <source>
        <dbReference type="PROSITE" id="PS51192"/>
    </source>
</evidence>
<dbReference type="Pfam" id="PF00176">
    <property type="entry name" value="SNF2-rel_dom"/>
    <property type="match status" value="1"/>
</dbReference>
<protein>
    <submittedName>
        <fullName evidence="3">Chromatin remodeling complex ATPase</fullName>
    </submittedName>
</protein>
<evidence type="ECO:0000256" key="1">
    <source>
        <dbReference type="ARBA" id="ARBA00022801"/>
    </source>
</evidence>
<dbReference type="InterPro" id="IPR014001">
    <property type="entry name" value="Helicase_ATP-bd"/>
</dbReference>
<dbReference type="GO" id="GO:0005524">
    <property type="term" value="F:ATP binding"/>
    <property type="evidence" value="ECO:0007669"/>
    <property type="project" value="InterPro"/>
</dbReference>
<dbReference type="Gene3D" id="3.40.50.300">
    <property type="entry name" value="P-loop containing nucleotide triphosphate hydrolases"/>
    <property type="match status" value="2"/>
</dbReference>
<feature type="domain" description="Helicase ATP-binding" evidence="2">
    <location>
        <begin position="15"/>
        <end position="197"/>
    </location>
</feature>
<keyword evidence="1" id="KW-0378">Hydrolase</keyword>
<dbReference type="PANTHER" id="PTHR45766">
    <property type="entry name" value="DNA ANNEALING HELICASE AND ENDONUCLEASE ZRANB3 FAMILY MEMBER"/>
    <property type="match status" value="1"/>
</dbReference>
<dbReference type="PANTHER" id="PTHR45766:SF6">
    <property type="entry name" value="SWI_SNF-RELATED MATRIX-ASSOCIATED ACTIN-DEPENDENT REGULATOR OF CHROMATIN SUBFAMILY A-LIKE PROTEIN 1"/>
    <property type="match status" value="1"/>
</dbReference>
<sequence>MSIYNMLYDWQKKVVDKFKDRDSFGLFLTMGLGKTPVSLTFAEQNKCTKVIVITINSKALETINDRGSWLDWGSKSDCKYILKSKTEASNFSKEHNELVVINYESLFARGKKVKSRMDLKDNIVEFINSCKGHNVAIIVDESHKIKNLQSKQTLAITRIKRDLKFRANHVYTYLLTGTPFTTGYIDLYSQLKLLGCDMTKGDFIDRFCVRGQIPGLLGWQQPIIGYKDLDSLYKLIHNYAITIKSEDVVDLPPKIFIDHTTKISNEFKLFVSETAPGNTILDYAETRGKLTHQQIIDLSTAKKLNNPYYRDIAFNFTKQYGSSKWLAETTGTFWLRARQLSSGFIGNAEESEWFDKRRLAQLKQFLSDNEDNYLLFYNFTPELLEIYDICTDLGYNVDVYCGECKSLFFYDKYSNQSDEQRLSNHKNIILANFASGSTGMNWQLYNKCIIFSTPLFKDYAQGIARISRLGQNKTTFYHVFYQENWLDESMRKSLSQADDYNEKMFLSDLARVKSMF</sequence>
<organism evidence="3">
    <name type="scientific">Myoviridae sp. ctbEa13</name>
    <dbReference type="NCBI Taxonomy" id="2825136"/>
    <lineage>
        <taxon>Viruses</taxon>
        <taxon>Duplodnaviria</taxon>
        <taxon>Heunggongvirae</taxon>
        <taxon>Uroviricota</taxon>
        <taxon>Caudoviricetes</taxon>
    </lineage>
</organism>
<dbReference type="InterPro" id="IPR027417">
    <property type="entry name" value="P-loop_NTPase"/>
</dbReference>
<dbReference type="PROSITE" id="PS51192">
    <property type="entry name" value="HELICASE_ATP_BIND_1"/>
    <property type="match status" value="1"/>
</dbReference>
<dbReference type="GO" id="GO:0006281">
    <property type="term" value="P:DNA repair"/>
    <property type="evidence" value="ECO:0007669"/>
    <property type="project" value="TreeGrafter"/>
</dbReference>
<dbReference type="SUPFAM" id="SSF52540">
    <property type="entry name" value="P-loop containing nucleoside triphosphate hydrolases"/>
    <property type="match status" value="2"/>
</dbReference>
<reference evidence="3" key="1">
    <citation type="journal article" date="2021" name="Proc. Natl. Acad. Sci. U.S.A.">
        <title>A Catalog of Tens of Thousands of Viruses from Human Metagenomes Reveals Hidden Associations with Chronic Diseases.</title>
        <authorList>
            <person name="Tisza M.J."/>
            <person name="Buck C.B."/>
        </authorList>
    </citation>
    <scope>NUCLEOTIDE SEQUENCE</scope>
    <source>
        <strain evidence="3">CtbEa13</strain>
    </source>
</reference>